<dbReference type="AlphaFoldDB" id="A0A0P0X5K1"/>
<name>A0A0P0X5K1_ORYSJ</name>
<sequence length="71" mass="7824">MQKEGDPRSFPAARKQWRGWWWFCPAIRSMRRAPAMARELASKPADAGAAERTGSGYEAAGEGQPARQACT</sequence>
<dbReference type="InParanoid" id="A0A0P0X5K1"/>
<gene>
    <name evidence="2" type="ordered locus">Os07g0456600</name>
    <name evidence="2" type="ORF">OSNPB_070456600</name>
</gene>
<accession>A0A0P0X5K1</accession>
<reference evidence="2 3" key="2">
    <citation type="journal article" date="2013" name="Plant Cell Physiol.">
        <title>Rice Annotation Project Database (RAP-DB): an integrative and interactive database for rice genomics.</title>
        <authorList>
            <person name="Sakai H."/>
            <person name="Lee S.S."/>
            <person name="Tanaka T."/>
            <person name="Numa H."/>
            <person name="Kim J."/>
            <person name="Kawahara Y."/>
            <person name="Wakimoto H."/>
            <person name="Yang C.C."/>
            <person name="Iwamoto M."/>
            <person name="Abe T."/>
            <person name="Yamada Y."/>
            <person name="Muto A."/>
            <person name="Inokuchi H."/>
            <person name="Ikemura T."/>
            <person name="Matsumoto T."/>
            <person name="Sasaki T."/>
            <person name="Itoh T."/>
        </authorList>
    </citation>
    <scope>NUCLEOTIDE SEQUENCE [LARGE SCALE GENOMIC DNA]</scope>
    <source>
        <strain evidence="3">cv. Nipponbare</strain>
    </source>
</reference>
<feature type="region of interest" description="Disordered" evidence="1">
    <location>
        <begin position="42"/>
        <end position="71"/>
    </location>
</feature>
<evidence type="ECO:0000313" key="2">
    <source>
        <dbReference type="EMBL" id="BAT01343.1"/>
    </source>
</evidence>
<reference evidence="2 3" key="3">
    <citation type="journal article" date="2013" name="Rice">
        <title>Improvement of the Oryza sativa Nipponbare reference genome using next generation sequence and optical map data.</title>
        <authorList>
            <person name="Kawahara Y."/>
            <person name="de la Bastide M."/>
            <person name="Hamilton J.P."/>
            <person name="Kanamori H."/>
            <person name="McCombie W.R."/>
            <person name="Ouyang S."/>
            <person name="Schwartz D.C."/>
            <person name="Tanaka T."/>
            <person name="Wu J."/>
            <person name="Zhou S."/>
            <person name="Childs K.L."/>
            <person name="Davidson R.M."/>
            <person name="Lin H."/>
            <person name="Quesada-Ocampo L."/>
            <person name="Vaillancourt B."/>
            <person name="Sakai H."/>
            <person name="Lee S.S."/>
            <person name="Kim J."/>
            <person name="Numa H."/>
            <person name="Itoh T."/>
            <person name="Buell C.R."/>
            <person name="Matsumoto T."/>
        </authorList>
    </citation>
    <scope>NUCLEOTIDE SEQUENCE [LARGE SCALE GENOMIC DNA]</scope>
    <source>
        <strain evidence="3">cv. Nipponbare</strain>
    </source>
</reference>
<keyword evidence="3" id="KW-1185">Reference proteome</keyword>
<evidence type="ECO:0000313" key="3">
    <source>
        <dbReference type="Proteomes" id="UP000059680"/>
    </source>
</evidence>
<evidence type="ECO:0000256" key="1">
    <source>
        <dbReference type="SAM" id="MobiDB-lite"/>
    </source>
</evidence>
<dbReference type="Proteomes" id="UP000059680">
    <property type="component" value="Chromosome 7"/>
</dbReference>
<dbReference type="PaxDb" id="39947-A0A0P0X5K1"/>
<dbReference type="EMBL" id="AP014963">
    <property type="protein sequence ID" value="BAT01343.1"/>
    <property type="molecule type" value="Genomic_DNA"/>
</dbReference>
<protein>
    <submittedName>
        <fullName evidence="2">Os07g0456600 protein</fullName>
    </submittedName>
</protein>
<organism evidence="2 3">
    <name type="scientific">Oryza sativa subsp. japonica</name>
    <name type="common">Rice</name>
    <dbReference type="NCBI Taxonomy" id="39947"/>
    <lineage>
        <taxon>Eukaryota</taxon>
        <taxon>Viridiplantae</taxon>
        <taxon>Streptophyta</taxon>
        <taxon>Embryophyta</taxon>
        <taxon>Tracheophyta</taxon>
        <taxon>Spermatophyta</taxon>
        <taxon>Magnoliopsida</taxon>
        <taxon>Liliopsida</taxon>
        <taxon>Poales</taxon>
        <taxon>Poaceae</taxon>
        <taxon>BOP clade</taxon>
        <taxon>Oryzoideae</taxon>
        <taxon>Oryzeae</taxon>
        <taxon>Oryzinae</taxon>
        <taxon>Oryza</taxon>
        <taxon>Oryza sativa</taxon>
    </lineage>
</organism>
<reference evidence="3" key="1">
    <citation type="journal article" date="2005" name="Nature">
        <title>The map-based sequence of the rice genome.</title>
        <authorList>
            <consortium name="International rice genome sequencing project (IRGSP)"/>
            <person name="Matsumoto T."/>
            <person name="Wu J."/>
            <person name="Kanamori H."/>
            <person name="Katayose Y."/>
            <person name="Fujisawa M."/>
            <person name="Namiki N."/>
            <person name="Mizuno H."/>
            <person name="Yamamoto K."/>
            <person name="Antonio B.A."/>
            <person name="Baba T."/>
            <person name="Sakata K."/>
            <person name="Nagamura Y."/>
            <person name="Aoki H."/>
            <person name="Arikawa K."/>
            <person name="Arita K."/>
            <person name="Bito T."/>
            <person name="Chiden Y."/>
            <person name="Fujitsuka N."/>
            <person name="Fukunaka R."/>
            <person name="Hamada M."/>
            <person name="Harada C."/>
            <person name="Hayashi A."/>
            <person name="Hijishita S."/>
            <person name="Honda M."/>
            <person name="Hosokawa S."/>
            <person name="Ichikawa Y."/>
            <person name="Idonuma A."/>
            <person name="Iijima M."/>
            <person name="Ikeda M."/>
            <person name="Ikeno M."/>
            <person name="Ito K."/>
            <person name="Ito S."/>
            <person name="Ito T."/>
            <person name="Ito Y."/>
            <person name="Ito Y."/>
            <person name="Iwabuchi A."/>
            <person name="Kamiya K."/>
            <person name="Karasawa W."/>
            <person name="Kurita K."/>
            <person name="Katagiri S."/>
            <person name="Kikuta A."/>
            <person name="Kobayashi H."/>
            <person name="Kobayashi N."/>
            <person name="Machita K."/>
            <person name="Maehara T."/>
            <person name="Masukawa M."/>
            <person name="Mizubayashi T."/>
            <person name="Mukai Y."/>
            <person name="Nagasaki H."/>
            <person name="Nagata Y."/>
            <person name="Naito S."/>
            <person name="Nakashima M."/>
            <person name="Nakama Y."/>
            <person name="Nakamichi Y."/>
            <person name="Nakamura M."/>
            <person name="Meguro A."/>
            <person name="Negishi M."/>
            <person name="Ohta I."/>
            <person name="Ohta T."/>
            <person name="Okamoto M."/>
            <person name="Ono N."/>
            <person name="Saji S."/>
            <person name="Sakaguchi M."/>
            <person name="Sakai K."/>
            <person name="Shibata M."/>
            <person name="Shimokawa T."/>
            <person name="Song J."/>
            <person name="Takazaki Y."/>
            <person name="Terasawa K."/>
            <person name="Tsugane M."/>
            <person name="Tsuji K."/>
            <person name="Ueda S."/>
            <person name="Waki K."/>
            <person name="Yamagata H."/>
            <person name="Yamamoto M."/>
            <person name="Yamamoto S."/>
            <person name="Yamane H."/>
            <person name="Yoshiki S."/>
            <person name="Yoshihara R."/>
            <person name="Yukawa K."/>
            <person name="Zhong H."/>
            <person name="Yano M."/>
            <person name="Yuan Q."/>
            <person name="Ouyang S."/>
            <person name="Liu J."/>
            <person name="Jones K.M."/>
            <person name="Gansberger K."/>
            <person name="Moffat K."/>
            <person name="Hill J."/>
            <person name="Bera J."/>
            <person name="Fadrosh D."/>
            <person name="Jin S."/>
            <person name="Johri S."/>
            <person name="Kim M."/>
            <person name="Overton L."/>
            <person name="Reardon M."/>
            <person name="Tsitrin T."/>
            <person name="Vuong H."/>
            <person name="Weaver B."/>
            <person name="Ciecko A."/>
            <person name="Tallon L."/>
            <person name="Jackson J."/>
            <person name="Pai G."/>
            <person name="Aken S.V."/>
            <person name="Utterback T."/>
            <person name="Reidmuller S."/>
            <person name="Feldblyum T."/>
            <person name="Hsiao J."/>
            <person name="Zismann V."/>
            <person name="Iobst S."/>
            <person name="de Vazeille A.R."/>
            <person name="Buell C.R."/>
            <person name="Ying K."/>
            <person name="Li Y."/>
            <person name="Lu T."/>
            <person name="Huang Y."/>
            <person name="Zhao Q."/>
            <person name="Feng Q."/>
            <person name="Zhang L."/>
            <person name="Zhu J."/>
            <person name="Weng Q."/>
            <person name="Mu J."/>
            <person name="Lu Y."/>
            <person name="Fan D."/>
            <person name="Liu Y."/>
            <person name="Guan J."/>
            <person name="Zhang Y."/>
            <person name="Yu S."/>
            <person name="Liu X."/>
            <person name="Zhang Y."/>
            <person name="Hong G."/>
            <person name="Han B."/>
            <person name="Choisne N."/>
            <person name="Demange N."/>
            <person name="Orjeda G."/>
            <person name="Samain S."/>
            <person name="Cattolico L."/>
            <person name="Pelletier E."/>
            <person name="Couloux A."/>
            <person name="Segurens B."/>
            <person name="Wincker P."/>
            <person name="D'Hont A."/>
            <person name="Scarpelli C."/>
            <person name="Weissenbach J."/>
            <person name="Salanoubat M."/>
            <person name="Quetier F."/>
            <person name="Yu Y."/>
            <person name="Kim H.R."/>
            <person name="Rambo T."/>
            <person name="Currie J."/>
            <person name="Collura K."/>
            <person name="Luo M."/>
            <person name="Yang T."/>
            <person name="Ammiraju J.S.S."/>
            <person name="Engler F."/>
            <person name="Soderlund C."/>
            <person name="Wing R.A."/>
            <person name="Palmer L.E."/>
            <person name="de la Bastide M."/>
            <person name="Spiegel L."/>
            <person name="Nascimento L."/>
            <person name="Zutavern T."/>
            <person name="O'Shaughnessy A."/>
            <person name="Dike S."/>
            <person name="Dedhia N."/>
            <person name="Preston R."/>
            <person name="Balija V."/>
            <person name="McCombie W.R."/>
            <person name="Chow T."/>
            <person name="Chen H."/>
            <person name="Chung M."/>
            <person name="Chen C."/>
            <person name="Shaw J."/>
            <person name="Wu H."/>
            <person name="Hsiao K."/>
            <person name="Chao Y."/>
            <person name="Chu M."/>
            <person name="Cheng C."/>
            <person name="Hour A."/>
            <person name="Lee P."/>
            <person name="Lin S."/>
            <person name="Lin Y."/>
            <person name="Liou J."/>
            <person name="Liu S."/>
            <person name="Hsing Y."/>
            <person name="Raghuvanshi S."/>
            <person name="Mohanty A."/>
            <person name="Bharti A.K."/>
            <person name="Gaur A."/>
            <person name="Gupta V."/>
            <person name="Kumar D."/>
            <person name="Ravi V."/>
            <person name="Vij S."/>
            <person name="Kapur A."/>
            <person name="Khurana P."/>
            <person name="Khurana P."/>
            <person name="Khurana J.P."/>
            <person name="Tyagi A.K."/>
            <person name="Gaikwad K."/>
            <person name="Singh A."/>
            <person name="Dalal V."/>
            <person name="Srivastava S."/>
            <person name="Dixit A."/>
            <person name="Pal A.K."/>
            <person name="Ghazi I.A."/>
            <person name="Yadav M."/>
            <person name="Pandit A."/>
            <person name="Bhargava A."/>
            <person name="Sureshbabu K."/>
            <person name="Batra K."/>
            <person name="Sharma T.R."/>
            <person name="Mohapatra T."/>
            <person name="Singh N.K."/>
            <person name="Messing J."/>
            <person name="Nelson A.B."/>
            <person name="Fuks G."/>
            <person name="Kavchok S."/>
            <person name="Keizer G."/>
            <person name="Linton E."/>
            <person name="Llaca V."/>
            <person name="Song R."/>
            <person name="Tanyolac B."/>
            <person name="Young S."/>
            <person name="Ho-Il K."/>
            <person name="Hahn J.H."/>
            <person name="Sangsakoo G."/>
            <person name="Vanavichit A."/>
            <person name="de Mattos Luiz.A.T."/>
            <person name="Zimmer P.D."/>
            <person name="Malone G."/>
            <person name="Dellagostin O."/>
            <person name="de Oliveira A.C."/>
            <person name="Bevan M."/>
            <person name="Bancroft I."/>
            <person name="Minx P."/>
            <person name="Cordum H."/>
            <person name="Wilson R."/>
            <person name="Cheng Z."/>
            <person name="Jin W."/>
            <person name="Jiang J."/>
            <person name="Leong S.A."/>
            <person name="Iwama H."/>
            <person name="Gojobori T."/>
            <person name="Itoh T."/>
            <person name="Niimura Y."/>
            <person name="Fujii Y."/>
            <person name="Habara T."/>
            <person name="Sakai H."/>
            <person name="Sato Y."/>
            <person name="Wilson G."/>
            <person name="Kumar K."/>
            <person name="McCouch S."/>
            <person name="Juretic N."/>
            <person name="Hoen D."/>
            <person name="Wright S."/>
            <person name="Bruskiewich R."/>
            <person name="Bureau T."/>
            <person name="Miyao A."/>
            <person name="Hirochika H."/>
            <person name="Nishikawa T."/>
            <person name="Kadowaki K."/>
            <person name="Sugiura M."/>
            <person name="Burr B."/>
            <person name="Sasaki T."/>
        </authorList>
    </citation>
    <scope>NUCLEOTIDE SEQUENCE [LARGE SCALE GENOMIC DNA]</scope>
    <source>
        <strain evidence="3">cv. Nipponbare</strain>
    </source>
</reference>
<proteinExistence type="predicted"/>